<gene>
    <name evidence="2" type="ORF">EVOR1521_LOCUS8805</name>
</gene>
<evidence type="ECO:0000313" key="2">
    <source>
        <dbReference type="EMBL" id="CAJ1380997.1"/>
    </source>
</evidence>
<dbReference type="EMBL" id="CAUJNA010000768">
    <property type="protein sequence ID" value="CAJ1380997.1"/>
    <property type="molecule type" value="Genomic_DNA"/>
</dbReference>
<feature type="domain" description="PH" evidence="1">
    <location>
        <begin position="20"/>
        <end position="121"/>
    </location>
</feature>
<comment type="caution">
    <text evidence="2">The sequence shown here is derived from an EMBL/GenBank/DDBJ whole genome shotgun (WGS) entry which is preliminary data.</text>
</comment>
<evidence type="ECO:0000259" key="1">
    <source>
        <dbReference type="PROSITE" id="PS50003"/>
    </source>
</evidence>
<dbReference type="Pfam" id="PF07059">
    <property type="entry name" value="EDR2_C"/>
    <property type="match status" value="1"/>
</dbReference>
<dbReference type="PROSITE" id="PS50003">
    <property type="entry name" value="PH_DOMAIN"/>
    <property type="match status" value="1"/>
</dbReference>
<sequence>MDEGASALAALRWIWAASDVEKMPGGLQKALGGQWNARYLVLGSHTSCLHWFRDAGPEAILGPERGHVQLKEVYKVETARDDDDAKRRLLLYNASGEPMLTFRTEAKAADAWEKAILKAKARHTETWPSCIAAAYHRTVQPPELLEVDECIEYDDAKLPVMGLVTETQESVAGLQCFPQTRPRVRLLLLCRNKLMRFEPRDQALLGERKGEIHLNAVTTVTSQGSYVILEQPRARLTFKTPQPKEWAEVLKDADAFLCPTPTNGSARSTAGGRLGEVAQRLRQQSGRLLWVNALVVLSVLLQGTPFFYPCLLIANLLVLAWGWSWKAEAPPPLVASAQDLAKALRPMTLGSSEGCVGDGDATVILVRGPGYGFSKKKVASQKAVYALQQVLFLSPADGKYCHVASGLELFSTDSEFPALIVNVQMPDGPPNMMADARAKCNSMVFCFKVAEDPSCQDPALQLLRRFWQDPQALKGKLKVLCQLGASGALPAALQKINGKPALLGKAASVYRGDSYVEVDVDTSASVQRSRGLLQFDEG</sequence>
<protein>
    <recommendedName>
        <fullName evidence="1">PH domain-containing protein</fullName>
    </recommendedName>
</protein>
<dbReference type="InterPro" id="IPR001849">
    <property type="entry name" value="PH_domain"/>
</dbReference>
<organism evidence="2 3">
    <name type="scientific">Effrenium voratum</name>
    <dbReference type="NCBI Taxonomy" id="2562239"/>
    <lineage>
        <taxon>Eukaryota</taxon>
        <taxon>Sar</taxon>
        <taxon>Alveolata</taxon>
        <taxon>Dinophyceae</taxon>
        <taxon>Suessiales</taxon>
        <taxon>Symbiodiniaceae</taxon>
        <taxon>Effrenium</taxon>
    </lineage>
</organism>
<evidence type="ECO:0000313" key="3">
    <source>
        <dbReference type="Proteomes" id="UP001178507"/>
    </source>
</evidence>
<dbReference type="PANTHER" id="PTHR31558">
    <property type="entry name" value="CW14 PROTEIN"/>
    <property type="match status" value="1"/>
</dbReference>
<dbReference type="PANTHER" id="PTHR31558:SF3">
    <property type="entry name" value="CW14 PROTEIN"/>
    <property type="match status" value="1"/>
</dbReference>
<reference evidence="2" key="1">
    <citation type="submission" date="2023-08" db="EMBL/GenBank/DDBJ databases">
        <authorList>
            <person name="Chen Y."/>
            <person name="Shah S."/>
            <person name="Dougan E. K."/>
            <person name="Thang M."/>
            <person name="Chan C."/>
        </authorList>
    </citation>
    <scope>NUCLEOTIDE SEQUENCE</scope>
</reference>
<proteinExistence type="predicted"/>
<dbReference type="AlphaFoldDB" id="A0AA36I4R4"/>
<dbReference type="InterPro" id="IPR009769">
    <property type="entry name" value="EDR2_C"/>
</dbReference>
<accession>A0AA36I4R4</accession>
<dbReference type="Proteomes" id="UP001178507">
    <property type="component" value="Unassembled WGS sequence"/>
</dbReference>
<keyword evidence="3" id="KW-1185">Reference proteome</keyword>
<name>A0AA36I4R4_9DINO</name>